<protein>
    <submittedName>
        <fullName evidence="1">Uncharacterized protein</fullName>
    </submittedName>
</protein>
<sequence length="64" mass="7284">MFKNECIHHFNHKAENRIKRKEYASGCQLGKRSRKAGMILKDLGVEMKTIESEVMGGGVKLFDS</sequence>
<organism evidence="1 2">
    <name type="scientific">Bacillus taeanensis</name>
    <dbReference type="NCBI Taxonomy" id="273032"/>
    <lineage>
        <taxon>Bacteria</taxon>
        <taxon>Bacillati</taxon>
        <taxon>Bacillota</taxon>
        <taxon>Bacilli</taxon>
        <taxon>Bacillales</taxon>
        <taxon>Bacillaceae</taxon>
        <taxon>Bacillus</taxon>
    </lineage>
</organism>
<dbReference type="AlphaFoldDB" id="A0A366XVX8"/>
<name>A0A366XVX8_9BACI</name>
<dbReference type="Proteomes" id="UP000253314">
    <property type="component" value="Unassembled WGS sequence"/>
</dbReference>
<evidence type="ECO:0000313" key="1">
    <source>
        <dbReference type="EMBL" id="RBW69796.1"/>
    </source>
</evidence>
<reference evidence="1 2" key="1">
    <citation type="submission" date="2018-07" db="EMBL/GenBank/DDBJ databases">
        <title>Lottiidibacillus patelloidae gen. nov., sp. nov., isolated from the intestinal tract of a marine limpet and the reclassification of B. taeanensis BH030017T, B. algicola KMM 3737T and B. hwajinpoensis SW-72T as genus Lottiidibacillus.</title>
        <authorList>
            <person name="Liu R."/>
            <person name="Huang Z."/>
        </authorList>
    </citation>
    <scope>NUCLEOTIDE SEQUENCE [LARGE SCALE GENOMIC DNA]</scope>
    <source>
        <strain evidence="1 2">BH030017</strain>
    </source>
</reference>
<proteinExistence type="predicted"/>
<evidence type="ECO:0000313" key="2">
    <source>
        <dbReference type="Proteomes" id="UP000253314"/>
    </source>
</evidence>
<gene>
    <name evidence="1" type="ORF">DS031_09700</name>
</gene>
<dbReference type="EMBL" id="QOCW01000008">
    <property type="protein sequence ID" value="RBW69796.1"/>
    <property type="molecule type" value="Genomic_DNA"/>
</dbReference>
<comment type="caution">
    <text evidence="1">The sequence shown here is derived from an EMBL/GenBank/DDBJ whole genome shotgun (WGS) entry which is preliminary data.</text>
</comment>
<accession>A0A366XVX8</accession>
<keyword evidence="2" id="KW-1185">Reference proteome</keyword>
<dbReference type="RefSeq" id="WP_113805880.1">
    <property type="nucleotide sequence ID" value="NZ_QOCW01000008.1"/>
</dbReference>